<comment type="caution">
    <text evidence="3">The sequence shown here is derived from an EMBL/GenBank/DDBJ whole genome shotgun (WGS) entry which is preliminary data.</text>
</comment>
<evidence type="ECO:0000313" key="3">
    <source>
        <dbReference type="EMBL" id="MBB2147736.1"/>
    </source>
</evidence>
<feature type="chain" id="PRO_5046303816" description="DUF4836 family protein" evidence="2">
    <location>
        <begin position="23"/>
        <end position="694"/>
    </location>
</feature>
<dbReference type="Proteomes" id="UP000636110">
    <property type="component" value="Unassembled WGS sequence"/>
</dbReference>
<evidence type="ECO:0000313" key="4">
    <source>
        <dbReference type="Proteomes" id="UP000636110"/>
    </source>
</evidence>
<sequence length="694" mass="77707">MNYYFKSAIAGSFLLGSIAVNAQDLSRKIPADALAVATLRGGNLTELMSVSEFNQSFLGKKMLEGLAKDHIADFPGMEDFGFNLSSDFFYYNQSSDSVSYNCFLLPVKDAAKIDLFFSKRGKIFTVKDQVRSYFNVDSTEAVHWNAEMLLSVIPIEKSAYFKRPEVRERLGLSTEEESNLYAPENANDAVMADSAAVDVTEAMEVVDEQEELVVAKPVKQKKSTAVKHRSKKTKLKGKKSAGKNSKKKVGKKNLTKKKVALPKEETAEMEVSTSEEAPATFESDMSSDTVVVDTAYADNNDNSNSPFFSDLRIKRAIMAKWTAKMSADFFAGKNQGSILNNADFNKSVDHKAEATIWISGLEKLTSAYLPLDYFKGVNFMGGYGAANAKLFLEDQSIRMSSAMTFSEDMGNVLRKVHKRKLNKKFMKYVNEDQMIGYMAYAMDTKAYLQEYPKLISKIYGSVYSDEIGMATDLFSLLLDEEAIGKVIKGDGIFVFNGLSQKEVAYKSYDYNEDNFETKEVMKTKKETLPDFLMMISTEDTRLMDKLIAYGVKKELLKNHNNYYEVSIPKSPMALYFTIKDGVIFLTTNGQEIQQIVNNTFTAKLSAKHKKALLGNNYAAYFSPKKLSGKIPAETLGRLTQVEKTNKTLSALGDIYIRSFPMKGNTFAAEISMDIPRGQKNALKYLMSITEDLQK</sequence>
<feature type="compositionally biased region" description="Basic residues" evidence="1">
    <location>
        <begin position="220"/>
        <end position="260"/>
    </location>
</feature>
<organism evidence="3 4">
    <name type="scientific">Pedobacter gandavensis</name>
    <dbReference type="NCBI Taxonomy" id="2679963"/>
    <lineage>
        <taxon>Bacteria</taxon>
        <taxon>Pseudomonadati</taxon>
        <taxon>Bacteroidota</taxon>
        <taxon>Sphingobacteriia</taxon>
        <taxon>Sphingobacteriales</taxon>
        <taxon>Sphingobacteriaceae</taxon>
        <taxon>Pedobacter</taxon>
    </lineage>
</organism>
<protein>
    <recommendedName>
        <fullName evidence="5">DUF4836 family protein</fullName>
    </recommendedName>
</protein>
<keyword evidence="4" id="KW-1185">Reference proteome</keyword>
<accession>A0ABR6ERY2</accession>
<reference evidence="3 4" key="1">
    <citation type="submission" date="2019-11" db="EMBL/GenBank/DDBJ databases">
        <title>Description of Pedobacter sp. LMG 31462T.</title>
        <authorList>
            <person name="Carlier A."/>
            <person name="Qi S."/>
            <person name="Vandamme P."/>
        </authorList>
    </citation>
    <scope>NUCLEOTIDE SEQUENCE [LARGE SCALE GENOMIC DNA]</scope>
    <source>
        <strain evidence="3 4">LMG 31462</strain>
    </source>
</reference>
<feature type="region of interest" description="Disordered" evidence="1">
    <location>
        <begin position="220"/>
        <end position="286"/>
    </location>
</feature>
<gene>
    <name evidence="3" type="ORF">GM920_02310</name>
</gene>
<feature type="signal peptide" evidence="2">
    <location>
        <begin position="1"/>
        <end position="22"/>
    </location>
</feature>
<name>A0ABR6ERY2_9SPHI</name>
<proteinExistence type="predicted"/>
<evidence type="ECO:0000256" key="2">
    <source>
        <dbReference type="SAM" id="SignalP"/>
    </source>
</evidence>
<dbReference type="EMBL" id="WNXC01000001">
    <property type="protein sequence ID" value="MBB2147736.1"/>
    <property type="molecule type" value="Genomic_DNA"/>
</dbReference>
<evidence type="ECO:0008006" key="5">
    <source>
        <dbReference type="Google" id="ProtNLM"/>
    </source>
</evidence>
<evidence type="ECO:0000256" key="1">
    <source>
        <dbReference type="SAM" id="MobiDB-lite"/>
    </source>
</evidence>
<dbReference type="RefSeq" id="WP_182953042.1">
    <property type="nucleotide sequence ID" value="NZ_WNXC01000001.1"/>
</dbReference>
<keyword evidence="2" id="KW-0732">Signal</keyword>